<name>A0ABQ3D6G7_9RHOB</name>
<evidence type="ECO:0000313" key="2">
    <source>
        <dbReference type="Proteomes" id="UP000634455"/>
    </source>
</evidence>
<dbReference type="Proteomes" id="UP000634455">
    <property type="component" value="Unassembled WGS sequence"/>
</dbReference>
<accession>A0ABQ3D6G7</accession>
<keyword evidence="2" id="KW-1185">Reference proteome</keyword>
<reference evidence="2" key="1">
    <citation type="journal article" date="2019" name="Int. J. Syst. Evol. Microbiol.">
        <title>The Global Catalogue of Microorganisms (GCM) 10K type strain sequencing project: providing services to taxonomists for standard genome sequencing and annotation.</title>
        <authorList>
            <consortium name="The Broad Institute Genomics Platform"/>
            <consortium name="The Broad Institute Genome Sequencing Center for Infectious Disease"/>
            <person name="Wu L."/>
            <person name="Ma J."/>
        </authorList>
    </citation>
    <scope>NUCLEOTIDE SEQUENCE [LARGE SCALE GENOMIC DNA]</scope>
    <source>
        <strain evidence="2">KCTC 32465</strain>
    </source>
</reference>
<proteinExistence type="predicted"/>
<evidence type="ECO:0000313" key="1">
    <source>
        <dbReference type="EMBL" id="GHA59284.1"/>
    </source>
</evidence>
<dbReference type="EMBL" id="BMZF01000009">
    <property type="protein sequence ID" value="GHA59284.1"/>
    <property type="molecule type" value="Genomic_DNA"/>
</dbReference>
<comment type="caution">
    <text evidence="1">The sequence shown here is derived from an EMBL/GenBank/DDBJ whole genome shotgun (WGS) entry which is preliminary data.</text>
</comment>
<organism evidence="1 2">
    <name type="scientific">Paramylibacter ulvae</name>
    <dbReference type="NCBI Taxonomy" id="1651968"/>
    <lineage>
        <taxon>Bacteria</taxon>
        <taxon>Pseudomonadati</taxon>
        <taxon>Pseudomonadota</taxon>
        <taxon>Alphaproteobacteria</taxon>
        <taxon>Rhodobacterales</taxon>
        <taxon>Paracoccaceae</taxon>
        <taxon>Paramylibacter</taxon>
    </lineage>
</organism>
<protein>
    <submittedName>
        <fullName evidence="1">Uncharacterized protein</fullName>
    </submittedName>
</protein>
<gene>
    <name evidence="1" type="ORF">GCM10008927_26010</name>
</gene>
<sequence>MASFVSPLSSFNAVHARTTPAKEFSSVIAMAESPNSAARMTYSSGCDTPVRNVKLLVIDSSAYPTLSVSISIE</sequence>